<sequence>MFGLLVVLFSFLCGIFEKTRLIWFATLLGPFGALLRHFFGKQFNGWRGYPLGTFLANILGSIIYSILFVVIRRNTNLTEEVNSFDHLKWTLGGVLTGMNSLITRNAAQQFSFQKVLRYQKFKLKDWKFTREAEKRLDKFRFLVYGFTLGISCLYAALHQPQINALPVLWKLWREEGISPKNIATEFLLTSRCPSIFPILSDEQPAAGDAVLVEKMMNKRHRYEPNKMLLSSFREPKSVLRVLGTEGDTVRIQGCKIEIRKEHLWLGTDDTDFRPFYTNQRLGFMWFYERIKETMEFYTKGSNLYRNRNLRTSREFGQIHQSCVRKIAGFYDPVEEKVLSYEEVLHYLNLRMHNLGEDNPKDEIQEFFPFKPFILPESEKIHLNSGADIPGTDEKHFKNQFSSLSENSPVYYKKIYK</sequence>
<evidence type="ECO:0000256" key="4">
    <source>
        <dbReference type="ARBA" id="ARBA00022692"/>
    </source>
</evidence>
<evidence type="ECO:0000256" key="9">
    <source>
        <dbReference type="SAM" id="Phobius"/>
    </source>
</evidence>
<organism evidence="10 11">
    <name type="scientific">Oikopleura dioica</name>
    <name type="common">Tunicate</name>
    <dbReference type="NCBI Taxonomy" id="34765"/>
    <lineage>
        <taxon>Eukaryota</taxon>
        <taxon>Metazoa</taxon>
        <taxon>Chordata</taxon>
        <taxon>Tunicata</taxon>
        <taxon>Appendicularia</taxon>
        <taxon>Copelata</taxon>
        <taxon>Oikopleuridae</taxon>
        <taxon>Oikopleura</taxon>
    </lineage>
</organism>
<evidence type="ECO:0000256" key="6">
    <source>
        <dbReference type="ARBA" id="ARBA00023136"/>
    </source>
</evidence>
<evidence type="ECO:0000256" key="1">
    <source>
        <dbReference type="ARBA" id="ARBA00002598"/>
    </source>
</evidence>
<evidence type="ECO:0000256" key="8">
    <source>
        <dbReference type="ARBA" id="ARBA00035585"/>
    </source>
</evidence>
<proteinExistence type="inferred from homology"/>
<keyword evidence="6 9" id="KW-0472">Membrane</keyword>
<keyword evidence="5 9" id="KW-1133">Transmembrane helix</keyword>
<evidence type="ECO:0000256" key="7">
    <source>
        <dbReference type="ARBA" id="ARBA00035120"/>
    </source>
</evidence>
<comment type="similarity">
    <text evidence="7">Belongs to the fluoride channel Fluc/FEX (TC 1.A.43) family.</text>
</comment>
<evidence type="ECO:0000256" key="2">
    <source>
        <dbReference type="ARBA" id="ARBA00004651"/>
    </source>
</evidence>
<dbReference type="PANTHER" id="PTHR28259">
    <property type="entry name" value="FLUORIDE EXPORT PROTEIN 1-RELATED"/>
    <property type="match status" value="1"/>
</dbReference>
<dbReference type="Proteomes" id="UP001158576">
    <property type="component" value="Chromosome PAR"/>
</dbReference>
<evidence type="ECO:0000256" key="5">
    <source>
        <dbReference type="ARBA" id="ARBA00022989"/>
    </source>
</evidence>
<feature type="transmembrane region" description="Helical" evidence="9">
    <location>
        <begin position="139"/>
        <end position="157"/>
    </location>
</feature>
<keyword evidence="3" id="KW-1003">Cell membrane</keyword>
<dbReference type="InterPro" id="IPR003691">
    <property type="entry name" value="FluC"/>
</dbReference>
<keyword evidence="4 9" id="KW-0812">Transmembrane</keyword>
<dbReference type="EMBL" id="OU015568">
    <property type="protein sequence ID" value="CAG5087299.1"/>
    <property type="molecule type" value="Genomic_DNA"/>
</dbReference>
<reference evidence="10 11" key="1">
    <citation type="submission" date="2021-04" db="EMBL/GenBank/DDBJ databases">
        <authorList>
            <person name="Bliznina A."/>
        </authorList>
    </citation>
    <scope>NUCLEOTIDE SEQUENCE [LARGE SCALE GENOMIC DNA]</scope>
</reference>
<feature type="transmembrane region" description="Helical" evidence="9">
    <location>
        <begin position="21"/>
        <end position="39"/>
    </location>
</feature>
<comment type="subcellular location">
    <subcellularLocation>
        <location evidence="2">Cell membrane</location>
        <topology evidence="2">Multi-pass membrane protein</topology>
    </subcellularLocation>
</comment>
<gene>
    <name evidence="10" type="ORF">OKIOD_LOCUS3070</name>
</gene>
<comment type="catalytic activity">
    <reaction evidence="8">
        <text>fluoride(in) = fluoride(out)</text>
        <dbReference type="Rhea" id="RHEA:76159"/>
        <dbReference type="ChEBI" id="CHEBI:17051"/>
    </reaction>
    <physiologicalReaction direction="left-to-right" evidence="8">
        <dbReference type="Rhea" id="RHEA:76160"/>
    </physiologicalReaction>
</comment>
<feature type="transmembrane region" description="Helical" evidence="9">
    <location>
        <begin position="51"/>
        <end position="71"/>
    </location>
</feature>
<evidence type="ECO:0000256" key="3">
    <source>
        <dbReference type="ARBA" id="ARBA00022475"/>
    </source>
</evidence>
<accession>A0ABN7RYY8</accession>
<name>A0ABN7RYY8_OIKDI</name>
<protein>
    <submittedName>
        <fullName evidence="10">Oidioi.mRNA.OKI2018_I69.PAR.g11512.t1.cds</fullName>
    </submittedName>
</protein>
<evidence type="ECO:0000313" key="10">
    <source>
        <dbReference type="EMBL" id="CAG5087299.1"/>
    </source>
</evidence>
<keyword evidence="11" id="KW-1185">Reference proteome</keyword>
<evidence type="ECO:0000313" key="11">
    <source>
        <dbReference type="Proteomes" id="UP001158576"/>
    </source>
</evidence>
<comment type="function">
    <text evidence="1">Fluoride channel required for the rapid expulsion of cytoplasmic fluoride.</text>
</comment>
<dbReference type="PANTHER" id="PTHR28259:SF1">
    <property type="entry name" value="FLUORIDE EXPORT PROTEIN 1-RELATED"/>
    <property type="match status" value="1"/>
</dbReference>